<evidence type="ECO:0000259" key="2">
    <source>
        <dbReference type="SMART" id="SM00460"/>
    </source>
</evidence>
<dbReference type="OrthoDB" id="9804872at2"/>
<name>A0A480AT40_9BURK</name>
<keyword evidence="3" id="KW-0808">Transferase</keyword>
<keyword evidence="1" id="KW-1133">Transmembrane helix</keyword>
<proteinExistence type="predicted"/>
<feature type="transmembrane region" description="Helical" evidence="1">
    <location>
        <begin position="45"/>
        <end position="64"/>
    </location>
</feature>
<feature type="transmembrane region" description="Helical" evidence="1">
    <location>
        <begin position="123"/>
        <end position="141"/>
    </location>
</feature>
<dbReference type="SUPFAM" id="SSF54001">
    <property type="entry name" value="Cysteine proteinases"/>
    <property type="match status" value="1"/>
</dbReference>
<dbReference type="PANTHER" id="PTHR42736">
    <property type="entry name" value="PROTEIN-GLUTAMINE GAMMA-GLUTAMYLTRANSFERASE"/>
    <property type="match status" value="1"/>
</dbReference>
<dbReference type="SMART" id="SM00460">
    <property type="entry name" value="TGc"/>
    <property type="match status" value="1"/>
</dbReference>
<evidence type="ECO:0000313" key="4">
    <source>
        <dbReference type="Proteomes" id="UP000301751"/>
    </source>
</evidence>
<organism evidence="3 4">
    <name type="scientific">Pseudaquabacterium pictum</name>
    <dbReference type="NCBI Taxonomy" id="2315236"/>
    <lineage>
        <taxon>Bacteria</taxon>
        <taxon>Pseudomonadati</taxon>
        <taxon>Pseudomonadota</taxon>
        <taxon>Betaproteobacteria</taxon>
        <taxon>Burkholderiales</taxon>
        <taxon>Sphaerotilaceae</taxon>
        <taxon>Pseudaquabacterium</taxon>
    </lineage>
</organism>
<keyword evidence="1" id="KW-0472">Membrane</keyword>
<comment type="caution">
    <text evidence="3">The sequence shown here is derived from an EMBL/GenBank/DDBJ whole genome shotgun (WGS) entry which is preliminary data.</text>
</comment>
<reference evidence="4" key="1">
    <citation type="submission" date="2019-03" db="EMBL/GenBank/DDBJ databases">
        <title>Aquabacterium pictum sp.nov., the first bacteriochlorophyll a-containing freshwater bacterium in the genus Aquabacterium of the class Betaproteobacteria.</title>
        <authorList>
            <person name="Hirose S."/>
            <person name="Tank M."/>
            <person name="Hara E."/>
            <person name="Tamaki H."/>
            <person name="Takaichi S."/>
            <person name="Haruta S."/>
            <person name="Hanada S."/>
        </authorList>
    </citation>
    <scope>NUCLEOTIDE SEQUENCE [LARGE SCALE GENOMIC DNA]</scope>
    <source>
        <strain evidence="4">W35</strain>
    </source>
</reference>
<dbReference type="Pfam" id="PF11992">
    <property type="entry name" value="TgpA_N"/>
    <property type="match status" value="1"/>
</dbReference>
<accession>A0A480AT40</accession>
<keyword evidence="4" id="KW-1185">Reference proteome</keyword>
<evidence type="ECO:0000313" key="3">
    <source>
        <dbReference type="EMBL" id="GCL63262.1"/>
    </source>
</evidence>
<dbReference type="RefSeq" id="WP_137733003.1">
    <property type="nucleotide sequence ID" value="NZ_BJCL01000005.1"/>
</dbReference>
<dbReference type="InterPro" id="IPR002931">
    <property type="entry name" value="Transglutaminase-like"/>
</dbReference>
<evidence type="ECO:0000256" key="1">
    <source>
        <dbReference type="SAM" id="Phobius"/>
    </source>
</evidence>
<keyword evidence="1" id="KW-0812">Transmembrane</keyword>
<feature type="domain" description="Transglutaminase-like" evidence="2">
    <location>
        <begin position="429"/>
        <end position="500"/>
    </location>
</feature>
<sequence>MADSATPLPRQALRARLGTWRQWPRETRDTLFQLVLIGWTVLPHLLHLAPWCGALTVVVLGWRAQLALSSGQLPSRWKVAAVLALAIGLTAWTERTLLGKEAGVTLLVVLMALKTLELRARRDAMVIFFLGFFLVLTHCLYSQSLLTALHMGVATWGLLTALVLAHMPVGKPPLWRAAAVAARSALLGLPLMVALFVLFPRFGPLWGLPQDAGGRTGLSGTLRLGGVADLANDETIAFRIRFSGAEPPNEALYFRGPVLSRFDGTEWQPSIFAARRNLQRPPDLRPAGNPVDYELMLEPIRLPLLPLLEATPPDAGMQQQLPDWVLWQGADLLWHTDRLVGERLRLRTRAWPYFSHGQQLPPHELAALRDLPDGFNPRTVAWARQLRTQLGDVDARTLAAAVLAHIRQANYVYTLQPGLYGRDAIDEFWLDRREGFCEHFATAFVVVMRALGVPARVVTGYQGAEPPDADGFRVVRQSHAHAWAEYWLPGAGWQRADPTAAVAPERVRASRQLPPQPGLVAGALQSMNPALATQLRRAWELLDSRWNQWVMGYSRTRQFDLLAKLGVRQPDWADVARALVIVLSLAASAGAVWAWIDRRRQDPWQRLQGLLAARLRGIGVDAQPHHPPRTLAAMVRDRHGPGGEALAQTLDALDRWRYAPGAQAQLPDRRWWARVSAEAARLRGSAAG</sequence>
<dbReference type="InterPro" id="IPR021878">
    <property type="entry name" value="TgpA_N"/>
</dbReference>
<dbReference type="GO" id="GO:0016740">
    <property type="term" value="F:transferase activity"/>
    <property type="evidence" value="ECO:0007669"/>
    <property type="project" value="UniProtKB-KW"/>
</dbReference>
<dbReference type="PANTHER" id="PTHR42736:SF1">
    <property type="entry name" value="PROTEIN-GLUTAMINE GAMMA-GLUTAMYLTRANSFERASE"/>
    <property type="match status" value="1"/>
</dbReference>
<dbReference type="AlphaFoldDB" id="A0A480AT40"/>
<dbReference type="InterPro" id="IPR038765">
    <property type="entry name" value="Papain-like_cys_pep_sf"/>
</dbReference>
<dbReference type="EMBL" id="BJCL01000005">
    <property type="protein sequence ID" value="GCL63262.1"/>
    <property type="molecule type" value="Genomic_DNA"/>
</dbReference>
<dbReference type="Pfam" id="PF01841">
    <property type="entry name" value="Transglut_core"/>
    <property type="match status" value="1"/>
</dbReference>
<dbReference type="Proteomes" id="UP000301751">
    <property type="component" value="Unassembled WGS sequence"/>
</dbReference>
<dbReference type="Gene3D" id="3.10.620.30">
    <property type="match status" value="1"/>
</dbReference>
<gene>
    <name evidence="3" type="primary">tgpA</name>
    <name evidence="3" type="ORF">AQPW35_23430</name>
</gene>
<protein>
    <submittedName>
        <fullName evidence="3">Protein-glutamine gamma-glutamyltransferase</fullName>
    </submittedName>
</protein>
<feature type="transmembrane region" description="Helical" evidence="1">
    <location>
        <begin position="147"/>
        <end position="165"/>
    </location>
</feature>
<feature type="transmembrane region" description="Helical" evidence="1">
    <location>
        <begin position="575"/>
        <end position="596"/>
    </location>
</feature>
<dbReference type="InterPro" id="IPR052901">
    <property type="entry name" value="Bact_TGase-like"/>
</dbReference>
<feature type="transmembrane region" description="Helical" evidence="1">
    <location>
        <begin position="177"/>
        <end position="199"/>
    </location>
</feature>